<evidence type="ECO:0000259" key="13">
    <source>
        <dbReference type="Pfam" id="PF00593"/>
    </source>
</evidence>
<dbReference type="PATRIC" id="fig|1429043.3.peg.4162"/>
<evidence type="ECO:0000256" key="12">
    <source>
        <dbReference type="RuleBase" id="RU003357"/>
    </source>
</evidence>
<dbReference type="InParanoid" id="A0A0D2J1J1"/>
<evidence type="ECO:0000256" key="8">
    <source>
        <dbReference type="ARBA" id="ARBA00023077"/>
    </source>
</evidence>
<dbReference type="SUPFAM" id="SSF56935">
    <property type="entry name" value="Porins"/>
    <property type="match status" value="1"/>
</dbReference>
<evidence type="ECO:0000256" key="1">
    <source>
        <dbReference type="ARBA" id="ARBA00004571"/>
    </source>
</evidence>
<comment type="caution">
    <text evidence="15">The sequence shown here is derived from an EMBL/GenBank/DDBJ whole genome shotgun (WGS) entry which is preliminary data.</text>
</comment>
<keyword evidence="7" id="KW-0406">Ion transport</keyword>
<feature type="domain" description="TonB-dependent receptor plug" evidence="14">
    <location>
        <begin position="12"/>
        <end position="115"/>
    </location>
</feature>
<evidence type="ECO:0000256" key="9">
    <source>
        <dbReference type="ARBA" id="ARBA00023136"/>
    </source>
</evidence>
<evidence type="ECO:0000256" key="10">
    <source>
        <dbReference type="ARBA" id="ARBA00023237"/>
    </source>
</evidence>
<organism evidence="15 16">
    <name type="scientific">Dethiosulfatarculus sandiegensis</name>
    <dbReference type="NCBI Taxonomy" id="1429043"/>
    <lineage>
        <taxon>Bacteria</taxon>
        <taxon>Pseudomonadati</taxon>
        <taxon>Thermodesulfobacteriota</taxon>
        <taxon>Desulfarculia</taxon>
        <taxon>Desulfarculales</taxon>
        <taxon>Desulfarculaceae</taxon>
        <taxon>Dethiosulfatarculus</taxon>
    </lineage>
</organism>
<comment type="subcellular location">
    <subcellularLocation>
        <location evidence="1 11">Cell outer membrane</location>
        <topology evidence="1 11">Multi-pass membrane protein</topology>
    </subcellularLocation>
</comment>
<keyword evidence="8 12" id="KW-0798">TonB box</keyword>
<dbReference type="GO" id="GO:0006826">
    <property type="term" value="P:iron ion transport"/>
    <property type="evidence" value="ECO:0007669"/>
    <property type="project" value="UniProtKB-KW"/>
</dbReference>
<proteinExistence type="inferred from homology"/>
<dbReference type="AlphaFoldDB" id="A0A0D2J1J1"/>
<reference evidence="15 16" key="1">
    <citation type="submission" date="2013-11" db="EMBL/GenBank/DDBJ databases">
        <title>Metagenomic analysis of a methanogenic consortium involved in long chain n-alkane degradation.</title>
        <authorList>
            <person name="Davidova I.A."/>
            <person name="Callaghan A.V."/>
            <person name="Wawrik B."/>
            <person name="Pruitt S."/>
            <person name="Marks C."/>
            <person name="Duncan K.E."/>
            <person name="Suflita J.M."/>
        </authorList>
    </citation>
    <scope>NUCLEOTIDE SEQUENCE [LARGE SCALE GENOMIC DNA]</scope>
    <source>
        <strain evidence="15 16">SPR</strain>
    </source>
</reference>
<evidence type="ECO:0000259" key="14">
    <source>
        <dbReference type="Pfam" id="PF07715"/>
    </source>
</evidence>
<dbReference type="PANTHER" id="PTHR32552:SF81">
    <property type="entry name" value="TONB-DEPENDENT OUTER MEMBRANE RECEPTOR"/>
    <property type="match status" value="1"/>
</dbReference>
<evidence type="ECO:0000313" key="16">
    <source>
        <dbReference type="Proteomes" id="UP000032233"/>
    </source>
</evidence>
<evidence type="ECO:0000256" key="4">
    <source>
        <dbReference type="ARBA" id="ARBA00022496"/>
    </source>
</evidence>
<dbReference type="Proteomes" id="UP000032233">
    <property type="component" value="Unassembled WGS sequence"/>
</dbReference>
<keyword evidence="9 11" id="KW-0472">Membrane</keyword>
<dbReference type="PROSITE" id="PS52016">
    <property type="entry name" value="TONB_DEPENDENT_REC_3"/>
    <property type="match status" value="1"/>
</dbReference>
<keyword evidence="6" id="KW-0408">Iron</keyword>
<keyword evidence="2 11" id="KW-0813">Transport</keyword>
<dbReference type="PANTHER" id="PTHR32552">
    <property type="entry name" value="FERRICHROME IRON RECEPTOR-RELATED"/>
    <property type="match status" value="1"/>
</dbReference>
<evidence type="ECO:0000256" key="2">
    <source>
        <dbReference type="ARBA" id="ARBA00022448"/>
    </source>
</evidence>
<dbReference type="EMBL" id="AZAC01000034">
    <property type="protein sequence ID" value="KIX12069.1"/>
    <property type="molecule type" value="Genomic_DNA"/>
</dbReference>
<keyword evidence="5 11" id="KW-0812">Transmembrane</keyword>
<gene>
    <name evidence="15" type="ORF">X474_19635</name>
</gene>
<dbReference type="CDD" id="cd01347">
    <property type="entry name" value="ligand_gated_channel"/>
    <property type="match status" value="1"/>
</dbReference>
<comment type="similarity">
    <text evidence="11 12">Belongs to the TonB-dependent receptor family.</text>
</comment>
<accession>A0A0D2J1J1</accession>
<evidence type="ECO:0000256" key="7">
    <source>
        <dbReference type="ARBA" id="ARBA00023065"/>
    </source>
</evidence>
<dbReference type="InterPro" id="IPR039426">
    <property type="entry name" value="TonB-dep_rcpt-like"/>
</dbReference>
<evidence type="ECO:0000313" key="15">
    <source>
        <dbReference type="EMBL" id="KIX12069.1"/>
    </source>
</evidence>
<evidence type="ECO:0000256" key="5">
    <source>
        <dbReference type="ARBA" id="ARBA00022692"/>
    </source>
</evidence>
<keyword evidence="15" id="KW-0675">Receptor</keyword>
<evidence type="ECO:0000256" key="3">
    <source>
        <dbReference type="ARBA" id="ARBA00022452"/>
    </source>
</evidence>
<keyword evidence="3 11" id="KW-1134">Transmembrane beta strand</keyword>
<evidence type="ECO:0000256" key="6">
    <source>
        <dbReference type="ARBA" id="ARBA00023004"/>
    </source>
</evidence>
<dbReference type="Pfam" id="PF00593">
    <property type="entry name" value="TonB_dep_Rec_b-barrel"/>
    <property type="match status" value="1"/>
</dbReference>
<dbReference type="InterPro" id="IPR036942">
    <property type="entry name" value="Beta-barrel_TonB_sf"/>
</dbReference>
<protein>
    <submittedName>
        <fullName evidence="15">TonB-denpendent receptor</fullName>
    </submittedName>
</protein>
<keyword evidence="10 11" id="KW-0998">Cell outer membrane</keyword>
<keyword evidence="16" id="KW-1185">Reference proteome</keyword>
<dbReference type="InterPro" id="IPR012910">
    <property type="entry name" value="Plug_dom"/>
</dbReference>
<dbReference type="InterPro" id="IPR000531">
    <property type="entry name" value="Beta-barrel_TonB"/>
</dbReference>
<sequence>MVVTAQKREESVQEVPISMSVLTSSDIEEAGIFDVTDLTYFTPNVYSKQNTNQNMLIIRGISSHNVILNTPAGLFVDDINYPMTFMQNPDLMDIERVEVLRGPQGTLYGRNTESGAVRIITRQPGNQVRGSVFLEPGFYDTPHDNPFFLKAGASVSGPVVEDNLYFGVSLLTKDTDGFTENIYDLDDKAGKVDHKTGQAKLRWTPGEKWDISLLANAYKTDDGYGYLRLINGPAQSDRYKTNWDGVNHWKDENNGQALSIKYQGRTADVVAITTRNDYETDFANDGEFGPYPYPDQYFVFTSTIYSQEIRLSSPDEKSPLKWLTGLYGFTEDVDATAKFFNQARKTEYDNKGYAVFGQATYTLFDRLHLTAGLRYDDQKSDGTQTFNMLPDSYSKDLEHSEVLPKGSVSFDISDDVMLYATVAKGFLAGGYNYAFAEGRDNLTFGPEKTWNYEVGFKSTWLDSRIRLNASLFYVDISDKQVEEYLAGPAVRSVTNAAKASSKGFELELEARPAPGWRFFGGIGYADAVIDDWVSAETTGGSYDYDDKRLPYAPQFTFNAGLDYNHQSGLFGRVDMTGISDFYTEAKNDCKVEGYQLINLRLGYQAEDFGVALWCQNLFDKEYFKSKSTYLVGDIGEDGDPRTIGVRFTYRF</sequence>
<feature type="domain" description="TonB-dependent receptor-like beta-barrel" evidence="13">
    <location>
        <begin position="218"/>
        <end position="617"/>
    </location>
</feature>
<dbReference type="Pfam" id="PF07715">
    <property type="entry name" value="Plug"/>
    <property type="match status" value="1"/>
</dbReference>
<name>A0A0D2J1J1_9BACT</name>
<dbReference type="GO" id="GO:0009279">
    <property type="term" value="C:cell outer membrane"/>
    <property type="evidence" value="ECO:0007669"/>
    <property type="project" value="UniProtKB-SubCell"/>
</dbReference>
<dbReference type="FunCoup" id="A0A0D2J1J1">
    <property type="interactions" value="118"/>
</dbReference>
<dbReference type="STRING" id="1429043.X474_19635"/>
<evidence type="ECO:0000256" key="11">
    <source>
        <dbReference type="PROSITE-ProRule" id="PRU01360"/>
    </source>
</evidence>
<keyword evidence="4" id="KW-0410">Iron transport</keyword>
<dbReference type="Gene3D" id="2.40.170.20">
    <property type="entry name" value="TonB-dependent receptor, beta-barrel domain"/>
    <property type="match status" value="1"/>
</dbReference>